<feature type="transmembrane region" description="Helical" evidence="1">
    <location>
        <begin position="197"/>
        <end position="217"/>
    </location>
</feature>
<feature type="transmembrane region" description="Helical" evidence="1">
    <location>
        <begin position="71"/>
        <end position="92"/>
    </location>
</feature>
<feature type="transmembrane region" description="Helical" evidence="1">
    <location>
        <begin position="155"/>
        <end position="177"/>
    </location>
</feature>
<dbReference type="AlphaFoldDB" id="A0A848DSQ6"/>
<dbReference type="EMBL" id="JAAXKZ010000168">
    <property type="protein sequence ID" value="NMH95254.1"/>
    <property type="molecule type" value="Genomic_DNA"/>
</dbReference>
<comment type="caution">
    <text evidence="2">The sequence shown here is derived from an EMBL/GenBank/DDBJ whole genome shotgun (WGS) entry which is preliminary data.</text>
</comment>
<evidence type="ECO:0000313" key="2">
    <source>
        <dbReference type="EMBL" id="NMH95254.1"/>
    </source>
</evidence>
<name>A0A848DSQ6_9PSEU</name>
<keyword evidence="3" id="KW-1185">Reference proteome</keyword>
<dbReference type="InterPro" id="IPR021315">
    <property type="entry name" value="Gap/Sap"/>
</dbReference>
<proteinExistence type="predicted"/>
<feature type="transmembrane region" description="Helical" evidence="1">
    <location>
        <begin position="6"/>
        <end position="26"/>
    </location>
</feature>
<organism evidence="2 3">
    <name type="scientific">Pseudonocardia bannensis</name>
    <dbReference type="NCBI Taxonomy" id="630973"/>
    <lineage>
        <taxon>Bacteria</taxon>
        <taxon>Bacillati</taxon>
        <taxon>Actinomycetota</taxon>
        <taxon>Actinomycetes</taxon>
        <taxon>Pseudonocardiales</taxon>
        <taxon>Pseudonocardiaceae</taxon>
        <taxon>Pseudonocardia</taxon>
    </lineage>
</organism>
<feature type="transmembrane region" description="Helical" evidence="1">
    <location>
        <begin position="113"/>
        <end position="135"/>
    </location>
</feature>
<keyword evidence="1" id="KW-1133">Transmembrane helix</keyword>
<reference evidence="2 3" key="1">
    <citation type="submission" date="2020-04" db="EMBL/GenBank/DDBJ databases">
        <authorList>
            <person name="Klaysubun C."/>
            <person name="Duangmal K."/>
            <person name="Lipun K."/>
        </authorList>
    </citation>
    <scope>NUCLEOTIDE SEQUENCE [LARGE SCALE GENOMIC DNA]</scope>
    <source>
        <strain evidence="2 3">DSM 45300</strain>
    </source>
</reference>
<dbReference type="Pfam" id="PF11139">
    <property type="entry name" value="SfLAP"/>
    <property type="match status" value="1"/>
</dbReference>
<evidence type="ECO:0000313" key="3">
    <source>
        <dbReference type="Proteomes" id="UP000586918"/>
    </source>
</evidence>
<keyword evidence="1" id="KW-0812">Transmembrane</keyword>
<evidence type="ECO:0000256" key="1">
    <source>
        <dbReference type="SAM" id="Phobius"/>
    </source>
</evidence>
<feature type="transmembrane region" description="Helical" evidence="1">
    <location>
        <begin position="38"/>
        <end position="59"/>
    </location>
</feature>
<dbReference type="RefSeq" id="WP_169415918.1">
    <property type="nucleotide sequence ID" value="NZ_JAAXKZ010000168.1"/>
</dbReference>
<keyword evidence="1" id="KW-0472">Membrane</keyword>
<sequence>MSPEALVLALSSVVRPTSTAALYAMLSTRHPQRLLAAYLLAGLAFSLGIGIVVVTVLQQRAVTPAVAASRTVVDMVLGAAALGYAAGTWAGWSPRPDPDRVPRDSRFRRRLQNLSPSGAALAGVLTHLPGVFYLAALNAIIRSAGGVADAVLQVLVYNAIWFSTAIAALFLSVFRPALSRELVGRVSDWGRRRKREIVVVLFGAVGVYLLVKGVLALSG</sequence>
<accession>A0A848DSQ6</accession>
<dbReference type="Proteomes" id="UP000586918">
    <property type="component" value="Unassembled WGS sequence"/>
</dbReference>
<evidence type="ECO:0008006" key="4">
    <source>
        <dbReference type="Google" id="ProtNLM"/>
    </source>
</evidence>
<protein>
    <recommendedName>
        <fullName evidence="4">Sap-like sulfolipid-1-addressing protein</fullName>
    </recommendedName>
</protein>
<gene>
    <name evidence="2" type="ORF">HF519_27590</name>
</gene>